<proteinExistence type="predicted"/>
<evidence type="ECO:0000313" key="2">
    <source>
        <dbReference type="Proteomes" id="UP001497527"/>
    </source>
</evidence>
<name>A0ABM9P6S3_9FLAO</name>
<dbReference type="RefSeq" id="WP_348713909.1">
    <property type="nucleotide sequence ID" value="NZ_CAXJIO010000003.1"/>
</dbReference>
<evidence type="ECO:0000313" key="1">
    <source>
        <dbReference type="EMBL" id="CAL2101216.1"/>
    </source>
</evidence>
<gene>
    <name evidence="1" type="ORF">T190423A01A_120003</name>
</gene>
<protein>
    <submittedName>
        <fullName evidence="1">Uncharacterized protein</fullName>
    </submittedName>
</protein>
<dbReference type="Proteomes" id="UP001497527">
    <property type="component" value="Unassembled WGS sequence"/>
</dbReference>
<sequence>MIQNFISNISFGDASNMANQFAKAHGGVKPIQVSTDCYTDGKTNPILVFSVTVVFEKI</sequence>
<accession>A0ABM9P6S3</accession>
<comment type="caution">
    <text evidence="1">The sequence shown here is derived from an EMBL/GenBank/DDBJ whole genome shotgun (WGS) entry which is preliminary data.</text>
</comment>
<reference evidence="1 2" key="1">
    <citation type="submission" date="2024-05" db="EMBL/GenBank/DDBJ databases">
        <authorList>
            <person name="Duchaud E."/>
        </authorList>
    </citation>
    <scope>NUCLEOTIDE SEQUENCE [LARGE SCALE GENOMIC DNA]</scope>
    <source>
        <strain evidence="1">Ena-SAMPLE-TAB-13-05-2024-13:56:06:370-140308</strain>
    </source>
</reference>
<dbReference type="EMBL" id="CAXJIO010000003">
    <property type="protein sequence ID" value="CAL2101216.1"/>
    <property type="molecule type" value="Genomic_DNA"/>
</dbReference>
<organism evidence="1 2">
    <name type="scientific">Tenacibaculum polynesiense</name>
    <dbReference type="NCBI Taxonomy" id="3137857"/>
    <lineage>
        <taxon>Bacteria</taxon>
        <taxon>Pseudomonadati</taxon>
        <taxon>Bacteroidota</taxon>
        <taxon>Flavobacteriia</taxon>
        <taxon>Flavobacteriales</taxon>
        <taxon>Flavobacteriaceae</taxon>
        <taxon>Tenacibaculum</taxon>
    </lineage>
</organism>
<keyword evidence="2" id="KW-1185">Reference proteome</keyword>